<feature type="region of interest" description="Disordered" evidence="2">
    <location>
        <begin position="383"/>
        <end position="420"/>
    </location>
</feature>
<dbReference type="PROSITE" id="PS50994">
    <property type="entry name" value="INTEGRASE"/>
    <property type="match status" value="1"/>
</dbReference>
<keyword evidence="4" id="KW-0695">RNA-directed DNA polymerase</keyword>
<keyword evidence="4" id="KW-0548">Nucleotidyltransferase</keyword>
<evidence type="ECO:0000259" key="3">
    <source>
        <dbReference type="PROSITE" id="PS50994"/>
    </source>
</evidence>
<dbReference type="SUPFAM" id="SSF53098">
    <property type="entry name" value="Ribonuclease H-like"/>
    <property type="match status" value="1"/>
</dbReference>
<proteinExistence type="predicted"/>
<dbReference type="Gene3D" id="1.10.340.70">
    <property type="match status" value="1"/>
</dbReference>
<dbReference type="InterPro" id="IPR052160">
    <property type="entry name" value="Gypsy_RT_Integrase-like"/>
</dbReference>
<name>A0A6L2LCE6_TANCI</name>
<feature type="compositionally biased region" description="Basic and acidic residues" evidence="2">
    <location>
        <begin position="403"/>
        <end position="419"/>
    </location>
</feature>
<dbReference type="GO" id="GO:0003964">
    <property type="term" value="F:RNA-directed DNA polymerase activity"/>
    <property type="evidence" value="ECO:0007669"/>
    <property type="project" value="UniProtKB-KW"/>
</dbReference>
<reference evidence="4" key="1">
    <citation type="journal article" date="2019" name="Sci. Rep.">
        <title>Draft genome of Tanacetum cinerariifolium, the natural source of mosquito coil.</title>
        <authorList>
            <person name="Yamashiro T."/>
            <person name="Shiraishi A."/>
            <person name="Satake H."/>
            <person name="Nakayama K."/>
        </authorList>
    </citation>
    <scope>NUCLEOTIDE SEQUENCE</scope>
</reference>
<dbReference type="EMBL" id="BKCJ010004168">
    <property type="protein sequence ID" value="GEU59413.1"/>
    <property type="molecule type" value="Genomic_DNA"/>
</dbReference>
<accession>A0A6L2LCE6</accession>
<dbReference type="AlphaFoldDB" id="A0A6L2LCE6"/>
<feature type="compositionally biased region" description="Polar residues" evidence="2">
    <location>
        <begin position="386"/>
        <end position="402"/>
    </location>
</feature>
<dbReference type="PANTHER" id="PTHR47266">
    <property type="entry name" value="ENDONUCLEASE-RELATED"/>
    <property type="match status" value="1"/>
</dbReference>
<comment type="caution">
    <text evidence="4">The sequence shown here is derived from an EMBL/GenBank/DDBJ whole genome shotgun (WGS) entry which is preliminary data.</text>
</comment>
<evidence type="ECO:0000256" key="1">
    <source>
        <dbReference type="SAM" id="Coils"/>
    </source>
</evidence>
<feature type="compositionally biased region" description="Polar residues" evidence="2">
    <location>
        <begin position="346"/>
        <end position="360"/>
    </location>
</feature>
<dbReference type="GO" id="GO:0015074">
    <property type="term" value="P:DNA integration"/>
    <property type="evidence" value="ECO:0007669"/>
    <property type="project" value="InterPro"/>
</dbReference>
<dbReference type="InterPro" id="IPR012337">
    <property type="entry name" value="RNaseH-like_sf"/>
</dbReference>
<evidence type="ECO:0000256" key="2">
    <source>
        <dbReference type="SAM" id="MobiDB-lite"/>
    </source>
</evidence>
<dbReference type="InterPro" id="IPR036397">
    <property type="entry name" value="RNaseH_sf"/>
</dbReference>
<dbReference type="InterPro" id="IPR001584">
    <property type="entry name" value="Integrase_cat-core"/>
</dbReference>
<feature type="region of interest" description="Disordered" evidence="2">
    <location>
        <begin position="344"/>
        <end position="369"/>
    </location>
</feature>
<protein>
    <submittedName>
        <fullName evidence="4">Reverse transcriptase domain-containing protein</fullName>
    </submittedName>
</protein>
<dbReference type="InterPro" id="IPR041588">
    <property type="entry name" value="Integrase_H2C2"/>
</dbReference>
<evidence type="ECO:0000313" key="4">
    <source>
        <dbReference type="EMBL" id="GEU59413.1"/>
    </source>
</evidence>
<keyword evidence="1" id="KW-0175">Coiled coil</keyword>
<dbReference type="GO" id="GO:0003676">
    <property type="term" value="F:nucleic acid binding"/>
    <property type="evidence" value="ECO:0007669"/>
    <property type="project" value="InterPro"/>
</dbReference>
<feature type="coiled-coil region" evidence="1">
    <location>
        <begin position="427"/>
        <end position="455"/>
    </location>
</feature>
<organism evidence="4">
    <name type="scientific">Tanacetum cinerariifolium</name>
    <name type="common">Dalmatian daisy</name>
    <name type="synonym">Chrysanthemum cinerariifolium</name>
    <dbReference type="NCBI Taxonomy" id="118510"/>
    <lineage>
        <taxon>Eukaryota</taxon>
        <taxon>Viridiplantae</taxon>
        <taxon>Streptophyta</taxon>
        <taxon>Embryophyta</taxon>
        <taxon>Tracheophyta</taxon>
        <taxon>Spermatophyta</taxon>
        <taxon>Magnoliopsida</taxon>
        <taxon>eudicotyledons</taxon>
        <taxon>Gunneridae</taxon>
        <taxon>Pentapetalae</taxon>
        <taxon>asterids</taxon>
        <taxon>campanulids</taxon>
        <taxon>Asterales</taxon>
        <taxon>Asteraceae</taxon>
        <taxon>Asteroideae</taxon>
        <taxon>Anthemideae</taxon>
        <taxon>Anthemidinae</taxon>
        <taxon>Tanacetum</taxon>
    </lineage>
</organism>
<dbReference type="Pfam" id="PF17921">
    <property type="entry name" value="Integrase_H2C2"/>
    <property type="match status" value="1"/>
</dbReference>
<dbReference type="Gene3D" id="3.30.420.10">
    <property type="entry name" value="Ribonuclease H-like superfamily/Ribonuclease H"/>
    <property type="match status" value="1"/>
</dbReference>
<sequence length="455" mass="52558">MHESHKSKYSIHPGLDKMYHGLKKLYWWPNMKEKIATYVSKCLTYAKVKAEHQKPLGLLVQPDIPQWKWEKITMDFKETNSMEKLTRQYLKEVISRHGVPVSIISDHDSRFTSYFWQSLQEALGTQLDMSTAYHPQIDGQSERTIQTSEDMMHSCLINFGRSWERHLPLVEFSYNNSYHTSINASPFKALYGRKCRSLVCWLKLETTISQIQALVDKKKVVITETSVRSDLHLEDVEDSQVEGMVKRKEIYVTPSHTKKIFANIKRQGKDFSDEHVTTTSNNSLSGEDRVKLTELMELCTQLQSKVLALTTKANQALEIGSLKRRVKKLEKKVGKKTHKLKRLYKTGSSTRVKSSKNASLDDQEDPSKQERIIEDLNEKGIVIQEPSETSTPTPVDSSQQPSKAKDKGKAKMIEPEQPLKRKYQIMIDEEVARNLEAQMQAELEEEERLARQKEE</sequence>
<gene>
    <name evidence="4" type="ORF">Tci_031391</name>
</gene>
<feature type="domain" description="Integrase catalytic" evidence="3">
    <location>
        <begin position="81"/>
        <end position="194"/>
    </location>
</feature>
<keyword evidence="4" id="KW-0808">Transferase</keyword>